<feature type="compositionally biased region" description="Low complexity" evidence="9">
    <location>
        <begin position="792"/>
        <end position="810"/>
    </location>
</feature>
<dbReference type="InterPro" id="IPR035983">
    <property type="entry name" value="Hect_E3_ubiquitin_ligase"/>
</dbReference>
<feature type="region of interest" description="Disordered" evidence="9">
    <location>
        <begin position="1"/>
        <end position="71"/>
    </location>
</feature>
<dbReference type="InterPro" id="IPR050409">
    <property type="entry name" value="E3_ubiq-protein_ligase"/>
</dbReference>
<dbReference type="Gene3D" id="3.30.2160.10">
    <property type="entry name" value="Hect, E3 ligase catalytic domain"/>
    <property type="match status" value="1"/>
</dbReference>
<dbReference type="PROSITE" id="PS01159">
    <property type="entry name" value="WW_DOMAIN_1"/>
    <property type="match status" value="4"/>
</dbReference>
<dbReference type="InterPro" id="IPR036020">
    <property type="entry name" value="WW_dom_sf"/>
</dbReference>
<dbReference type="InterPro" id="IPR001611">
    <property type="entry name" value="Leu-rich_rpt"/>
</dbReference>
<feature type="active site" description="Glycyl thioester intermediate" evidence="8">
    <location>
        <position position="1309"/>
    </location>
</feature>
<dbReference type="PROSITE" id="PS50020">
    <property type="entry name" value="WW_DOMAIN_2"/>
    <property type="match status" value="4"/>
</dbReference>
<dbReference type="SMART" id="SM00369">
    <property type="entry name" value="LRR_TYP"/>
    <property type="match status" value="7"/>
</dbReference>
<feature type="domain" description="WW" evidence="11">
    <location>
        <begin position="852"/>
        <end position="885"/>
    </location>
</feature>
<dbReference type="GO" id="GO:0016567">
    <property type="term" value="P:protein ubiquitination"/>
    <property type="evidence" value="ECO:0007669"/>
    <property type="project" value="UniProtKB-UniPathway"/>
</dbReference>
<dbReference type="OrthoDB" id="423283at2759"/>
<keyword evidence="13" id="KW-0436">Ligase</keyword>
<comment type="pathway">
    <text evidence="2">Protein modification; protein ubiquitination.</text>
</comment>
<dbReference type="GO" id="GO:0043161">
    <property type="term" value="P:proteasome-mediated ubiquitin-dependent protein catabolic process"/>
    <property type="evidence" value="ECO:0007669"/>
    <property type="project" value="TreeGrafter"/>
</dbReference>
<feature type="domain" description="WW" evidence="11">
    <location>
        <begin position="723"/>
        <end position="756"/>
    </location>
</feature>
<gene>
    <name evidence="13" type="ORF">CAOG_001913</name>
</gene>
<evidence type="ECO:0000313" key="13">
    <source>
        <dbReference type="EMBL" id="KJE90630.1"/>
    </source>
</evidence>
<dbReference type="eggNOG" id="KOG0619">
    <property type="taxonomic scope" value="Eukaryota"/>
</dbReference>
<sequence length="1341" mass="146192">MAPWDPFGLSPSPSHDFLHHDQSHELNQQGHLAPASQSLAPASAGSSTYVSAASSPAPGGANASSSSLPSLPPSSLTFDNAHLEHFPAPTDFASRVPHGTNIQAYLGEKLLELSVTNDRFASIPEAAFHFGFQRLTRLNLSSNHLVSVPDSIRNLGSLERLNLSDNAIVELGESVGRLSRLTQLIISGNRLRKLPADICCCTQLVVLNASANQLSELPQLFFTFLHNLQSLQLQHNALHSLPQNINKLEQLTHLDLSDNMLQDVPAELGLLTRLQFVSVARNAMTTLPPSLIQLQRRIEMLDTSGNPLQGNDAFVAFDAPQSGVLEPTVASRNQNGQNGVHPPSTSSSSAAPVPAPSSTPLVFDDNDMDHLGLPPAPRDDAPPSINGPRGERALHMRVVSAHLSGTSFRLFQPRAFVEVTLHNPSAGPQKQTTSVASQGLKPVWNSDFVFTVSDSTTVTFVVQNKMLGTSMLGSTSLAVMDIPPGHEAPHEIIRDLRDRSLSSVSPGQLTLSCILLPLGQPFVWPDRLAAEHSAAPSAAVPAAGLAATPSSSQARARPVSMVVAPSTRPTDSRRTSVGASSRPASAVSQSSAVSAGTVASTSAAPPPDASQFPSPASRPGLPPGWEMRVDAQGRPYYVDHTTRTTSWERPLWDYSTGAAAAAAPAPHVGTGQASAAAHPALTTPARPPPPNAAALSAVNAASAAAPSSTTTTTTTTAAAAAAAPLPPGWEERVDPQGRVFYVDHNSRTTSWARPSAQSVAEYNRWQESQQAIMSQAREQFSHRTLGASPNPSSQSQQQQQQQHAGTSSSSAPMPVAGATTAPGSETAPVAASPSAASPSAASTGTAAGTNTNPLPHGWEQRTSPTGRVYFVNHSTRVTQWEDPRLSQQQQQMAMLQFFNSMIPALEVSTLPFPPNWEQRFTNDGRPYYVDHSTRSTTFEDPRPKFYQPTGEASATTAPQYERQFRMKHTGFRSRLQSLAFPGECRLFMSRERLFDDSFNQVMAQPPFELRRRLMVKFHGEEGLDYGGPAREWFFLLSHDMLNPNYCLFRYAASNNYTLQINPDSGINPEHLEYFRFIGRVVGMAVFHGKFIDNGFSLAFYKMMLDRPVVLADMEAEDVEYYNSLRWILDNDIDNADYDLDLSFTVDHESFGVVNTVELRENGAQTRVTEENKKEYIQAMVDWRVRRGIKDQFQSFMFGFNEIIPPQLLGIFDEKELELLICGLNELDVADWEANTIYRSYTPTSKQVKWFWQAVRSFDAETKARLLQFVTGTSRVPMGGFKDLQGANGPQKFCIEKTGSPDSLPRSHSCFHRLDLPAYRTYEQLVSKLRFAIDETSGFGIE</sequence>
<dbReference type="GO" id="GO:0016874">
    <property type="term" value="F:ligase activity"/>
    <property type="evidence" value="ECO:0007669"/>
    <property type="project" value="UniProtKB-KW"/>
</dbReference>
<dbReference type="Pfam" id="PF00632">
    <property type="entry name" value="HECT"/>
    <property type="match status" value="1"/>
</dbReference>
<dbReference type="PROSITE" id="PS50004">
    <property type="entry name" value="C2"/>
    <property type="match status" value="1"/>
</dbReference>
<keyword evidence="6" id="KW-0677">Repeat</keyword>
<dbReference type="PANTHER" id="PTHR11254">
    <property type="entry name" value="HECT DOMAIN UBIQUITIN-PROTEIN LIGASE"/>
    <property type="match status" value="1"/>
</dbReference>
<feature type="compositionally biased region" description="Low complexity" evidence="9">
    <location>
        <begin position="32"/>
        <end position="71"/>
    </location>
</feature>
<protein>
    <recommendedName>
        <fullName evidence="3">HECT-type E3 ubiquitin transferase</fullName>
        <ecNumber evidence="3">2.3.2.26</ecNumber>
    </recommendedName>
</protein>
<feature type="domain" description="C2" evidence="10">
    <location>
        <begin position="375"/>
        <end position="492"/>
    </location>
</feature>
<proteinExistence type="predicted"/>
<dbReference type="Gene3D" id="3.30.2410.10">
    <property type="entry name" value="Hect, E3 ligase catalytic domain"/>
    <property type="match status" value="1"/>
</dbReference>
<dbReference type="PROSITE" id="PS51450">
    <property type="entry name" value="LRR"/>
    <property type="match status" value="3"/>
</dbReference>
<dbReference type="STRING" id="595528.A0A0D2WKA2"/>
<feature type="compositionally biased region" description="Basic and acidic residues" evidence="9">
    <location>
        <begin position="932"/>
        <end position="943"/>
    </location>
</feature>
<dbReference type="FunFam" id="3.30.2160.10:FF:000001">
    <property type="entry name" value="E3 ubiquitin-protein ligase NEDD4-like"/>
    <property type="match status" value="1"/>
</dbReference>
<dbReference type="SMART" id="SM00456">
    <property type="entry name" value="WW"/>
    <property type="match status" value="4"/>
</dbReference>
<keyword evidence="4" id="KW-0433">Leucine-rich repeat</keyword>
<dbReference type="CDD" id="cd00078">
    <property type="entry name" value="HECTc"/>
    <property type="match status" value="1"/>
</dbReference>
<dbReference type="Gene3D" id="3.80.10.10">
    <property type="entry name" value="Ribonuclease Inhibitor"/>
    <property type="match status" value="2"/>
</dbReference>
<accession>A0A0D2WKA2</accession>
<dbReference type="Pfam" id="PF00397">
    <property type="entry name" value="WW"/>
    <property type="match status" value="4"/>
</dbReference>
<evidence type="ECO:0000256" key="2">
    <source>
        <dbReference type="ARBA" id="ARBA00004906"/>
    </source>
</evidence>
<dbReference type="UniPathway" id="UPA00143"/>
<feature type="region of interest" description="Disordered" evidence="9">
    <location>
        <begin position="705"/>
        <end position="732"/>
    </location>
</feature>
<evidence type="ECO:0000256" key="5">
    <source>
        <dbReference type="ARBA" id="ARBA00022679"/>
    </source>
</evidence>
<dbReference type="InterPro" id="IPR000008">
    <property type="entry name" value="C2_dom"/>
</dbReference>
<dbReference type="InterPro" id="IPR035892">
    <property type="entry name" value="C2_domain_sf"/>
</dbReference>
<feature type="region of interest" description="Disordered" evidence="9">
    <location>
        <begin position="770"/>
        <end position="863"/>
    </location>
</feature>
<feature type="compositionally biased region" description="Low complexity" evidence="9">
    <location>
        <begin position="673"/>
        <end position="684"/>
    </location>
</feature>
<dbReference type="InterPro" id="IPR000569">
    <property type="entry name" value="HECT_dom"/>
</dbReference>
<evidence type="ECO:0000256" key="1">
    <source>
        <dbReference type="ARBA" id="ARBA00000885"/>
    </source>
</evidence>
<dbReference type="SUPFAM" id="SSF52058">
    <property type="entry name" value="L domain-like"/>
    <property type="match status" value="1"/>
</dbReference>
<feature type="region of interest" description="Disordered" evidence="9">
    <location>
        <begin position="663"/>
        <end position="691"/>
    </location>
</feature>
<dbReference type="eggNOG" id="KOG0940">
    <property type="taxonomic scope" value="Eukaryota"/>
</dbReference>
<evidence type="ECO:0000256" key="4">
    <source>
        <dbReference type="ARBA" id="ARBA00022614"/>
    </source>
</evidence>
<dbReference type="InterPro" id="IPR001202">
    <property type="entry name" value="WW_dom"/>
</dbReference>
<feature type="domain" description="HECT" evidence="12">
    <location>
        <begin position="1005"/>
        <end position="1341"/>
    </location>
</feature>
<feature type="region of interest" description="Disordered" evidence="9">
    <location>
        <begin position="329"/>
        <end position="390"/>
    </location>
</feature>
<evidence type="ECO:0000256" key="7">
    <source>
        <dbReference type="ARBA" id="ARBA00022786"/>
    </source>
</evidence>
<feature type="compositionally biased region" description="Low complexity" evidence="9">
    <location>
        <begin position="342"/>
        <end position="360"/>
    </location>
</feature>
<dbReference type="InParanoid" id="A0A0D2WKA2"/>
<organism evidence="13 14">
    <name type="scientific">Capsaspora owczarzaki (strain ATCC 30864)</name>
    <dbReference type="NCBI Taxonomy" id="595528"/>
    <lineage>
        <taxon>Eukaryota</taxon>
        <taxon>Filasterea</taxon>
        <taxon>Capsaspora</taxon>
    </lineage>
</organism>
<evidence type="ECO:0000256" key="8">
    <source>
        <dbReference type="PROSITE-ProRule" id="PRU00104"/>
    </source>
</evidence>
<evidence type="ECO:0000313" key="14">
    <source>
        <dbReference type="Proteomes" id="UP000008743"/>
    </source>
</evidence>
<keyword evidence="14" id="KW-1185">Reference proteome</keyword>
<name>A0A0D2WKA2_CAPO3</name>
<keyword evidence="5" id="KW-0808">Transferase</keyword>
<dbReference type="PANTHER" id="PTHR11254:SF429">
    <property type="entry name" value="E3 UBIQUITIN-PROTEIN LIGASE SU(DX)"/>
    <property type="match status" value="1"/>
</dbReference>
<dbReference type="PROSITE" id="PS50237">
    <property type="entry name" value="HECT"/>
    <property type="match status" value="1"/>
</dbReference>
<evidence type="ECO:0000259" key="11">
    <source>
        <dbReference type="PROSITE" id="PS50020"/>
    </source>
</evidence>
<dbReference type="GO" id="GO:0005737">
    <property type="term" value="C:cytoplasm"/>
    <property type="evidence" value="ECO:0007669"/>
    <property type="project" value="UniProtKB-ARBA"/>
</dbReference>
<evidence type="ECO:0000256" key="9">
    <source>
        <dbReference type="SAM" id="MobiDB-lite"/>
    </source>
</evidence>
<dbReference type="Gene3D" id="2.20.70.10">
    <property type="match status" value="3"/>
</dbReference>
<keyword evidence="7 8" id="KW-0833">Ubl conjugation pathway</keyword>
<dbReference type="SMART" id="SM00119">
    <property type="entry name" value="HECTc"/>
    <property type="match status" value="1"/>
</dbReference>
<dbReference type="SUPFAM" id="SSF49562">
    <property type="entry name" value="C2 domain (Calcium/lipid-binding domain, CaLB)"/>
    <property type="match status" value="1"/>
</dbReference>
<evidence type="ECO:0000259" key="10">
    <source>
        <dbReference type="PROSITE" id="PS50004"/>
    </source>
</evidence>
<dbReference type="RefSeq" id="XP_004364781.1">
    <property type="nucleotide sequence ID" value="XM_004364724.2"/>
</dbReference>
<feature type="compositionally biased region" description="Low complexity" evidence="9">
    <location>
        <begin position="705"/>
        <end position="723"/>
    </location>
</feature>
<dbReference type="FunFam" id="3.90.1750.10:FF:000079">
    <property type="entry name" value="E3 ubiquitin-protein ligase"/>
    <property type="match status" value="1"/>
</dbReference>
<dbReference type="InterPro" id="IPR032675">
    <property type="entry name" value="LRR_dom_sf"/>
</dbReference>
<dbReference type="PhylomeDB" id="A0A0D2WKA2"/>
<dbReference type="InterPro" id="IPR003591">
    <property type="entry name" value="Leu-rich_rpt_typical-subtyp"/>
</dbReference>
<feature type="domain" description="WW" evidence="11">
    <location>
        <begin position="910"/>
        <end position="943"/>
    </location>
</feature>
<feature type="domain" description="WW" evidence="11">
    <location>
        <begin position="619"/>
        <end position="652"/>
    </location>
</feature>
<evidence type="ECO:0000259" key="12">
    <source>
        <dbReference type="PROSITE" id="PS50237"/>
    </source>
</evidence>
<dbReference type="SMART" id="SM00364">
    <property type="entry name" value="LRR_BAC"/>
    <property type="match status" value="6"/>
</dbReference>
<dbReference type="SMART" id="SM00239">
    <property type="entry name" value="C2"/>
    <property type="match status" value="1"/>
</dbReference>
<dbReference type="EMBL" id="KE346361">
    <property type="protein sequence ID" value="KJE90630.1"/>
    <property type="molecule type" value="Genomic_DNA"/>
</dbReference>
<feature type="compositionally biased region" description="Low complexity" evidence="9">
    <location>
        <begin position="826"/>
        <end position="853"/>
    </location>
</feature>
<comment type="catalytic activity">
    <reaction evidence="1">
        <text>S-ubiquitinyl-[E2 ubiquitin-conjugating enzyme]-L-cysteine + [acceptor protein]-L-lysine = [E2 ubiquitin-conjugating enzyme]-L-cysteine + N(6)-ubiquitinyl-[acceptor protein]-L-lysine.</text>
        <dbReference type="EC" id="2.3.2.26"/>
    </reaction>
</comment>
<feature type="compositionally biased region" description="Low complexity" evidence="9">
    <location>
        <begin position="579"/>
        <end position="603"/>
    </location>
</feature>
<evidence type="ECO:0000256" key="6">
    <source>
        <dbReference type="ARBA" id="ARBA00022737"/>
    </source>
</evidence>
<reference evidence="14" key="1">
    <citation type="submission" date="2011-02" db="EMBL/GenBank/DDBJ databases">
        <title>The Genome Sequence of Capsaspora owczarzaki ATCC 30864.</title>
        <authorList>
            <person name="Russ C."/>
            <person name="Cuomo C."/>
            <person name="Burger G."/>
            <person name="Gray M.W."/>
            <person name="Holland P.W.H."/>
            <person name="King N."/>
            <person name="Lang F.B.F."/>
            <person name="Roger A.J."/>
            <person name="Ruiz-Trillo I."/>
            <person name="Young S.K."/>
            <person name="Zeng Q."/>
            <person name="Gargeya S."/>
            <person name="Alvarado L."/>
            <person name="Berlin A."/>
            <person name="Chapman S.B."/>
            <person name="Chen Z."/>
            <person name="Freedman E."/>
            <person name="Gellesch M."/>
            <person name="Goldberg J."/>
            <person name="Griggs A."/>
            <person name="Gujja S."/>
            <person name="Heilman E."/>
            <person name="Heiman D."/>
            <person name="Howarth C."/>
            <person name="Mehta T."/>
            <person name="Neiman D."/>
            <person name="Pearson M."/>
            <person name="Roberts A."/>
            <person name="Saif S."/>
            <person name="Shea T."/>
            <person name="Shenoy N."/>
            <person name="Sisk P."/>
            <person name="Stolte C."/>
            <person name="Sykes S."/>
            <person name="White J."/>
            <person name="Yandava C."/>
            <person name="Haas B."/>
            <person name="Nusbaum C."/>
            <person name="Birren B."/>
        </authorList>
    </citation>
    <scope>NUCLEOTIDE SEQUENCE</scope>
    <source>
        <strain evidence="14">ATCC 30864</strain>
    </source>
</reference>
<dbReference type="Gene3D" id="3.90.1750.10">
    <property type="entry name" value="Hect, E3 ligase catalytic domains"/>
    <property type="match status" value="1"/>
</dbReference>
<dbReference type="CDD" id="cd00201">
    <property type="entry name" value="WW"/>
    <property type="match status" value="4"/>
</dbReference>
<dbReference type="GO" id="GO:0061630">
    <property type="term" value="F:ubiquitin protein ligase activity"/>
    <property type="evidence" value="ECO:0007669"/>
    <property type="project" value="UniProtKB-EC"/>
</dbReference>
<evidence type="ECO:0000256" key="3">
    <source>
        <dbReference type="ARBA" id="ARBA00012485"/>
    </source>
</evidence>
<dbReference type="Pfam" id="PF13855">
    <property type="entry name" value="LRR_8"/>
    <property type="match status" value="2"/>
</dbReference>
<dbReference type="EC" id="2.3.2.26" evidence="3"/>
<dbReference type="OMA" id="WEANTIY"/>
<dbReference type="FunFam" id="3.30.2410.10:FF:000002">
    <property type="entry name" value="E3 ubiquitin-protein ligase HECW2"/>
    <property type="match status" value="1"/>
</dbReference>
<dbReference type="Proteomes" id="UP000008743">
    <property type="component" value="Unassembled WGS sequence"/>
</dbReference>
<dbReference type="SUPFAM" id="SSF51045">
    <property type="entry name" value="WW domain"/>
    <property type="match status" value="4"/>
</dbReference>
<dbReference type="SUPFAM" id="SSF56204">
    <property type="entry name" value="Hect, E3 ligase catalytic domain"/>
    <property type="match status" value="1"/>
</dbReference>
<feature type="region of interest" description="Disordered" evidence="9">
    <location>
        <begin position="548"/>
        <end position="624"/>
    </location>
</feature>
<dbReference type="FunFam" id="2.20.70.10:FF:000017">
    <property type="entry name" value="E3 ubiquitin-protein ligase"/>
    <property type="match status" value="1"/>
</dbReference>
<dbReference type="Pfam" id="PF00168">
    <property type="entry name" value="C2"/>
    <property type="match status" value="1"/>
</dbReference>
<feature type="region of interest" description="Disordered" evidence="9">
    <location>
        <begin position="932"/>
        <end position="953"/>
    </location>
</feature>
<dbReference type="Gene3D" id="2.60.40.150">
    <property type="entry name" value="C2 domain"/>
    <property type="match status" value="1"/>
</dbReference>